<gene>
    <name evidence="2" type="ORF">NLJ89_g10523</name>
</gene>
<proteinExistence type="predicted"/>
<keyword evidence="3" id="KW-1185">Reference proteome</keyword>
<sequence>MNANPMQLPPGHGPVSPEGHFNGGHNGNNLNNHHLNNQHQNHQSHAGNPPRHNLGNGVIPPIGNGGGRGPQRNGSGFGSGAPNHHGGHNNANGPGAGGNGKHRGPVPPAARSAWSYGPGVGDGRDSC</sequence>
<name>A0A9W8JYJ1_9AGAR</name>
<dbReference type="AlphaFoldDB" id="A0A9W8JYJ1"/>
<protein>
    <submittedName>
        <fullName evidence="2">Uncharacterized protein</fullName>
    </submittedName>
</protein>
<feature type="compositionally biased region" description="Low complexity" evidence="1">
    <location>
        <begin position="80"/>
        <end position="93"/>
    </location>
</feature>
<evidence type="ECO:0000313" key="3">
    <source>
        <dbReference type="Proteomes" id="UP001148786"/>
    </source>
</evidence>
<evidence type="ECO:0000256" key="1">
    <source>
        <dbReference type="SAM" id="MobiDB-lite"/>
    </source>
</evidence>
<feature type="compositionally biased region" description="Gly residues" evidence="1">
    <location>
        <begin position="63"/>
        <end position="79"/>
    </location>
</feature>
<feature type="region of interest" description="Disordered" evidence="1">
    <location>
        <begin position="1"/>
        <end position="127"/>
    </location>
</feature>
<dbReference type="Proteomes" id="UP001148786">
    <property type="component" value="Unassembled WGS sequence"/>
</dbReference>
<reference evidence="2" key="1">
    <citation type="submission" date="2022-07" db="EMBL/GenBank/DDBJ databases">
        <title>Genome Sequence of Agrocybe chaxingu.</title>
        <authorList>
            <person name="Buettner E."/>
        </authorList>
    </citation>
    <scope>NUCLEOTIDE SEQUENCE</scope>
    <source>
        <strain evidence="2">MP-N11</strain>
    </source>
</reference>
<evidence type="ECO:0000313" key="2">
    <source>
        <dbReference type="EMBL" id="KAJ3496169.1"/>
    </source>
</evidence>
<feature type="compositionally biased region" description="Low complexity" evidence="1">
    <location>
        <begin position="27"/>
        <end position="48"/>
    </location>
</feature>
<dbReference type="EMBL" id="JANKHO010001965">
    <property type="protein sequence ID" value="KAJ3496169.1"/>
    <property type="molecule type" value="Genomic_DNA"/>
</dbReference>
<accession>A0A9W8JYJ1</accession>
<organism evidence="2 3">
    <name type="scientific">Agrocybe chaxingu</name>
    <dbReference type="NCBI Taxonomy" id="84603"/>
    <lineage>
        <taxon>Eukaryota</taxon>
        <taxon>Fungi</taxon>
        <taxon>Dikarya</taxon>
        <taxon>Basidiomycota</taxon>
        <taxon>Agaricomycotina</taxon>
        <taxon>Agaricomycetes</taxon>
        <taxon>Agaricomycetidae</taxon>
        <taxon>Agaricales</taxon>
        <taxon>Agaricineae</taxon>
        <taxon>Strophariaceae</taxon>
        <taxon>Agrocybe</taxon>
    </lineage>
</organism>
<comment type="caution">
    <text evidence="2">The sequence shown here is derived from an EMBL/GenBank/DDBJ whole genome shotgun (WGS) entry which is preliminary data.</text>
</comment>